<keyword evidence="1" id="KW-0812">Transmembrane</keyword>
<protein>
    <recommendedName>
        <fullName evidence="2">ABC-type uncharacterized transport system domain-containing protein</fullName>
    </recommendedName>
</protein>
<dbReference type="Proteomes" id="UP000015531">
    <property type="component" value="Unassembled WGS sequence"/>
</dbReference>
<feature type="transmembrane region" description="Helical" evidence="1">
    <location>
        <begin position="60"/>
        <end position="79"/>
    </location>
</feature>
<feature type="transmembrane region" description="Helical" evidence="1">
    <location>
        <begin position="36"/>
        <end position="53"/>
    </location>
</feature>
<dbReference type="eggNOG" id="COG3225">
    <property type="taxonomic scope" value="Bacteria"/>
</dbReference>
<evidence type="ECO:0000313" key="4">
    <source>
        <dbReference type="Proteomes" id="UP000015531"/>
    </source>
</evidence>
<dbReference type="Pfam" id="PF09822">
    <property type="entry name" value="ABC_transp_aux"/>
    <property type="match status" value="1"/>
</dbReference>
<dbReference type="InterPro" id="IPR019196">
    <property type="entry name" value="ABC_transp_unknown"/>
</dbReference>
<name>T0H9Q7_9SPHN</name>
<keyword evidence="1" id="KW-0472">Membrane</keyword>
<gene>
    <name evidence="3" type="ORF">RLDS_17350</name>
</gene>
<feature type="domain" description="ABC-type uncharacterised transport system" evidence="2">
    <location>
        <begin position="141"/>
        <end position="259"/>
    </location>
</feature>
<dbReference type="RefSeq" id="WP_021227066.1">
    <property type="nucleotide sequence ID" value="NZ_ATDP01000098.1"/>
</dbReference>
<evidence type="ECO:0000259" key="2">
    <source>
        <dbReference type="Pfam" id="PF09822"/>
    </source>
</evidence>
<comment type="caution">
    <text evidence="3">The sequence shown here is derived from an EMBL/GenBank/DDBJ whole genome shotgun (WGS) entry which is preliminary data.</text>
</comment>
<accession>T0H9Q7</accession>
<dbReference type="AlphaFoldDB" id="T0H9Q7"/>
<evidence type="ECO:0000313" key="3">
    <source>
        <dbReference type="EMBL" id="EQB13086.1"/>
    </source>
</evidence>
<proteinExistence type="predicted"/>
<feature type="transmembrane region" description="Helical" evidence="1">
    <location>
        <begin position="85"/>
        <end position="104"/>
    </location>
</feature>
<feature type="transmembrane region" description="Helical" evidence="1">
    <location>
        <begin position="361"/>
        <end position="380"/>
    </location>
</feature>
<feature type="transmembrane region" description="Helical" evidence="1">
    <location>
        <begin position="116"/>
        <end position="136"/>
    </location>
</feature>
<sequence length="404" mass="43431">MAAAAKAFLGLWLPAMVVLVAGLGRAWQTGQADPWDWSIAVAALMAAAGFLLAHRGIIVLLWAAIGASAPVLIFCVLAAGRLALWSALGVTVIALLLVVAAAWLRHSPIRRGRVAALGMIAVAGLIFNFGSAPPLAPVDARPRLAVLTGLPLFWEELGAVGKGPRDAPIITVLRTRFTILPLDDPRDLPGTGARQLLIAQPRALSPEQLVALDGWVRAGGRALVLADPLLRWPSALPLGDRRRAPSTTPLAPLLAHWGFVPGRLQPLEVRHFLADGRLMTVSGAWLPHGQAVPPQPVGRGWVRIMGDADMIDDRLWLADPAQPLNPRFWSADTPAVMLHWLGASAPEARPWMRGPADLTIALRWATLVGTGWALLGGALLRQHFRRRDQEQKVKTWSGKRAKSV</sequence>
<keyword evidence="4" id="KW-1185">Reference proteome</keyword>
<keyword evidence="1" id="KW-1133">Transmembrane helix</keyword>
<organism evidence="3 4">
    <name type="scientific">Sphingobium lactosutens DS20</name>
    <dbReference type="NCBI Taxonomy" id="1331060"/>
    <lineage>
        <taxon>Bacteria</taxon>
        <taxon>Pseudomonadati</taxon>
        <taxon>Pseudomonadota</taxon>
        <taxon>Alphaproteobacteria</taxon>
        <taxon>Sphingomonadales</taxon>
        <taxon>Sphingomonadaceae</taxon>
        <taxon>Sphingobium</taxon>
    </lineage>
</organism>
<evidence type="ECO:0000256" key="1">
    <source>
        <dbReference type="SAM" id="Phobius"/>
    </source>
</evidence>
<dbReference type="PATRIC" id="fig|1331060.3.peg.3337"/>
<reference evidence="3 4" key="1">
    <citation type="journal article" date="2013" name="Genome Announc.">
        <title>Draft Genome Sequence of Sphingobium lactosutens Strain DS20T, Isolated from a Hexachlorocyclohexane Dumpsite.</title>
        <authorList>
            <person name="Kumar R."/>
            <person name="Dwivedi V."/>
            <person name="Negi V."/>
            <person name="Khurana J.P."/>
            <person name="Lal R."/>
        </authorList>
    </citation>
    <scope>NUCLEOTIDE SEQUENCE [LARGE SCALE GENOMIC DNA]</scope>
    <source>
        <strain evidence="3 4">DS20</strain>
    </source>
</reference>
<dbReference type="EMBL" id="ATDP01000098">
    <property type="protein sequence ID" value="EQB13086.1"/>
    <property type="molecule type" value="Genomic_DNA"/>
</dbReference>